<dbReference type="OrthoDB" id="407298at2759"/>
<accession>A0A9J6AWJ0</accession>
<dbReference type="GO" id="GO:0016702">
    <property type="term" value="F:oxidoreductase activity, acting on single donors with incorporation of molecular oxygen, incorporation of two atoms of oxygen"/>
    <property type="evidence" value="ECO:0007669"/>
    <property type="project" value="InterPro"/>
</dbReference>
<evidence type="ECO:0000256" key="3">
    <source>
        <dbReference type="ARBA" id="ARBA00023002"/>
    </source>
</evidence>
<dbReference type="PANTHER" id="PTHR11771">
    <property type="entry name" value="LIPOXYGENASE"/>
    <property type="match status" value="1"/>
</dbReference>
<dbReference type="EMBL" id="JACXVP010000001">
    <property type="protein sequence ID" value="KAG5628603.1"/>
    <property type="molecule type" value="Genomic_DNA"/>
</dbReference>
<comment type="caution">
    <text evidence="5">The sequence shown here is derived from an EMBL/GenBank/DDBJ whole genome shotgun (WGS) entry which is preliminary data.</text>
</comment>
<evidence type="ECO:0000313" key="6">
    <source>
        <dbReference type="Proteomes" id="UP000824120"/>
    </source>
</evidence>
<dbReference type="PROSITE" id="PS51393">
    <property type="entry name" value="LIPOXYGENASE_3"/>
    <property type="match status" value="1"/>
</dbReference>
<gene>
    <name evidence="5" type="ORF">H5410_000320</name>
</gene>
<sequence>EWPLKSKLDPKVYGPPESAIIKEIIELEIGGFMTVEEGIGRGRSKCTTWIETNNRRLPFANDGLVLWDILKQWVTNYVNHYYPQTNLIESDENSKLGELKTLNDLIGIVTTIIWVTSCDHAAVNFGQYSHAGYFPNRPTIARSKMPTEDPTNEEWVWFLNKPEEALLKCLPSQIQATKVMAILDVLSNHSPDEEYIGEKIEPYWAEDPVINATF</sequence>
<evidence type="ECO:0000313" key="5">
    <source>
        <dbReference type="EMBL" id="KAG5628603.1"/>
    </source>
</evidence>
<dbReference type="Pfam" id="PF00305">
    <property type="entry name" value="Lipoxygenase"/>
    <property type="match status" value="3"/>
</dbReference>
<organism evidence="5 6">
    <name type="scientific">Solanum commersonii</name>
    <name type="common">Commerson's wild potato</name>
    <name type="synonym">Commerson's nightshade</name>
    <dbReference type="NCBI Taxonomy" id="4109"/>
    <lineage>
        <taxon>Eukaryota</taxon>
        <taxon>Viridiplantae</taxon>
        <taxon>Streptophyta</taxon>
        <taxon>Embryophyta</taxon>
        <taxon>Tracheophyta</taxon>
        <taxon>Spermatophyta</taxon>
        <taxon>Magnoliopsida</taxon>
        <taxon>eudicotyledons</taxon>
        <taxon>Gunneridae</taxon>
        <taxon>Pentapetalae</taxon>
        <taxon>asterids</taxon>
        <taxon>lamiids</taxon>
        <taxon>Solanales</taxon>
        <taxon>Solanaceae</taxon>
        <taxon>Solanoideae</taxon>
        <taxon>Solaneae</taxon>
        <taxon>Solanum</taxon>
    </lineage>
</organism>
<dbReference type="GO" id="GO:0046872">
    <property type="term" value="F:metal ion binding"/>
    <property type="evidence" value="ECO:0007669"/>
    <property type="project" value="UniProtKB-KW"/>
</dbReference>
<dbReference type="InterPro" id="IPR000907">
    <property type="entry name" value="LipOase"/>
</dbReference>
<dbReference type="GO" id="GO:0034440">
    <property type="term" value="P:lipid oxidation"/>
    <property type="evidence" value="ECO:0007669"/>
    <property type="project" value="InterPro"/>
</dbReference>
<keyword evidence="1" id="KW-0479">Metal-binding</keyword>
<reference evidence="5 6" key="1">
    <citation type="submission" date="2020-09" db="EMBL/GenBank/DDBJ databases">
        <title>De no assembly of potato wild relative species, Solanum commersonii.</title>
        <authorList>
            <person name="Cho K."/>
        </authorList>
    </citation>
    <scope>NUCLEOTIDE SEQUENCE [LARGE SCALE GENOMIC DNA]</scope>
    <source>
        <strain evidence="5">LZ3.2</strain>
        <tissue evidence="5">Leaf</tissue>
    </source>
</reference>
<keyword evidence="2" id="KW-0223">Dioxygenase</keyword>
<evidence type="ECO:0000256" key="2">
    <source>
        <dbReference type="ARBA" id="ARBA00022964"/>
    </source>
</evidence>
<dbReference type="Gene3D" id="1.20.245.10">
    <property type="entry name" value="Lipoxygenase-1, Domain 5"/>
    <property type="match status" value="2"/>
</dbReference>
<protein>
    <recommendedName>
        <fullName evidence="4">Lipoxygenase domain-containing protein</fullName>
    </recommendedName>
</protein>
<evidence type="ECO:0000256" key="1">
    <source>
        <dbReference type="ARBA" id="ARBA00022723"/>
    </source>
</evidence>
<dbReference type="AlphaFoldDB" id="A0A9J6AWJ0"/>
<feature type="non-terminal residue" evidence="5">
    <location>
        <position position="214"/>
    </location>
</feature>
<dbReference type="SUPFAM" id="SSF48484">
    <property type="entry name" value="Lipoxigenase"/>
    <property type="match status" value="1"/>
</dbReference>
<feature type="domain" description="Lipoxygenase" evidence="4">
    <location>
        <begin position="1"/>
        <end position="214"/>
    </location>
</feature>
<dbReference type="InterPro" id="IPR036226">
    <property type="entry name" value="LipOase_C_sf"/>
</dbReference>
<evidence type="ECO:0000259" key="4">
    <source>
        <dbReference type="PROSITE" id="PS51393"/>
    </source>
</evidence>
<dbReference type="InterPro" id="IPR013819">
    <property type="entry name" value="LipOase_C"/>
</dbReference>
<dbReference type="Proteomes" id="UP000824120">
    <property type="component" value="Chromosome 1"/>
</dbReference>
<proteinExistence type="predicted"/>
<name>A0A9J6AWJ0_SOLCO</name>
<keyword evidence="3" id="KW-0560">Oxidoreductase</keyword>
<keyword evidence="6" id="KW-1185">Reference proteome</keyword>